<dbReference type="Proteomes" id="UP000078046">
    <property type="component" value="Unassembled WGS sequence"/>
</dbReference>
<accession>A0A177B7W5</accession>
<evidence type="ECO:0000313" key="1">
    <source>
        <dbReference type="EMBL" id="OAF70335.1"/>
    </source>
</evidence>
<protein>
    <submittedName>
        <fullName evidence="1">Uncharacterized protein</fullName>
    </submittedName>
</protein>
<name>A0A177B7W5_9BILA</name>
<keyword evidence="2" id="KW-1185">Reference proteome</keyword>
<proteinExistence type="predicted"/>
<evidence type="ECO:0000313" key="2">
    <source>
        <dbReference type="Proteomes" id="UP000078046"/>
    </source>
</evidence>
<dbReference type="EMBL" id="LWCA01000159">
    <property type="protein sequence ID" value="OAF70335.1"/>
    <property type="molecule type" value="Genomic_DNA"/>
</dbReference>
<reference evidence="1 2" key="1">
    <citation type="submission" date="2016-04" db="EMBL/GenBank/DDBJ databases">
        <title>The genome of Intoshia linei affirms orthonectids as highly simplified spiralians.</title>
        <authorList>
            <person name="Mikhailov K.V."/>
            <person name="Slusarev G.S."/>
            <person name="Nikitin M.A."/>
            <person name="Logacheva M.D."/>
            <person name="Penin A."/>
            <person name="Aleoshin V."/>
            <person name="Panchin Y.V."/>
        </authorList>
    </citation>
    <scope>NUCLEOTIDE SEQUENCE [LARGE SCALE GENOMIC DNA]</scope>
    <source>
        <strain evidence="1">Intl2013</strain>
        <tissue evidence="1">Whole animal</tissue>
    </source>
</reference>
<gene>
    <name evidence="1" type="ORF">A3Q56_01902</name>
</gene>
<comment type="caution">
    <text evidence="1">The sequence shown here is derived from an EMBL/GenBank/DDBJ whole genome shotgun (WGS) entry which is preliminary data.</text>
</comment>
<sequence>MSIDELNTSCDNLTAAYRKDLEKNDLNELRNCLAQLRLNALSLMLIDNDISFDSIISDFSQKKKKINSNKLKLIRIDIFSSHDCLSAYIVKLNNNVIHQLYHLEKLEYSISFDYHSFHTNISITALQNITNVVVSIYHEMFQYLKNIDKLLTSLKDLTAFHESIESNDIATQEFNFKVPKKSFDKYMERFDCNVFPKLTLGDWLKVDEFEKVDENKSKSVVSINLNVGNSVKDLFNAIKSNSDLSFENSSNGVFDIKELNIQICFQIDNIKVYYENYYEIFPFIKFSIQLMDFEKFFSEDSEESIFLMSQFNEAFANYFSLHNNIISMYSQVFAECHTISQEMQNFQSKFLKLIHNNSSYSHEEYTMGIKSICKNMIEISHKVDKNIQMKNESHLKLTCFTIMYELLISRNKENPLQTKLNSILDSITCNEECTKPSKQKMRIKNAYLYYNSVYKDKKPTLQNLVKMLIKD</sequence>
<organism evidence="1 2">
    <name type="scientific">Intoshia linei</name>
    <dbReference type="NCBI Taxonomy" id="1819745"/>
    <lineage>
        <taxon>Eukaryota</taxon>
        <taxon>Metazoa</taxon>
        <taxon>Spiralia</taxon>
        <taxon>Lophotrochozoa</taxon>
        <taxon>Mesozoa</taxon>
        <taxon>Orthonectida</taxon>
        <taxon>Rhopaluridae</taxon>
        <taxon>Intoshia</taxon>
    </lineage>
</organism>
<dbReference type="AlphaFoldDB" id="A0A177B7W5"/>